<feature type="compositionally biased region" description="Basic and acidic residues" evidence="6">
    <location>
        <begin position="376"/>
        <end position="386"/>
    </location>
</feature>
<evidence type="ECO:0000313" key="8">
    <source>
        <dbReference type="Proteomes" id="UP000059188"/>
    </source>
</evidence>
<dbReference type="PANTHER" id="PTHR15741:SF27">
    <property type="entry name" value="TRANSCRIPTION FACTOR AP-4"/>
    <property type="match status" value="1"/>
</dbReference>
<feature type="compositionally biased region" description="Polar residues" evidence="6">
    <location>
        <begin position="101"/>
        <end position="118"/>
    </location>
</feature>
<feature type="compositionally biased region" description="Low complexity" evidence="6">
    <location>
        <begin position="149"/>
        <end position="164"/>
    </location>
</feature>
<accession>A0A0B7FEL6</accession>
<dbReference type="AlphaFoldDB" id="A0A0B7FEL6"/>
<protein>
    <recommendedName>
        <fullName evidence="9">BHLH domain-containing protein</fullName>
    </recommendedName>
</protein>
<feature type="region of interest" description="Disordered" evidence="6">
    <location>
        <begin position="417"/>
        <end position="460"/>
    </location>
</feature>
<evidence type="ECO:0000313" key="7">
    <source>
        <dbReference type="EMBL" id="CEL55379.1"/>
    </source>
</evidence>
<sequence>MTLLGQHEYVEYSPLFIAMDPRANPNVYGTYVYQSSDPRNVDASASWGMYSPTYAHSTIAVAQGKEHLQSATSALMSLQSEPSHTPDQYGPIRPPERHRSNQTQSDSRNQDDWQSSPSQATLIGFDSQLQSAPAFGGQGNYLQGAHRWASGGSSPSTPTPGSATDGSQLSYLSRTNPATNYSSLVTHAPQPLHAHSASASSQFVALHSAPFPSALSPPTIVPPHSNSAGAASTSSQSSGLRRRSSTSNSAPTPNNPPGSSLGLHVVEPIKAYSNAESSNAKLARSRGTLNLTNDSTPNSAIREKPKLLTKDQKKRNHIHSEQKRRATIRHGYALLCDEVPSLRLAIAAAEADDAEHTADGEGRRRRRSRARSSAADGERADGRAGPRSESVVLVKTIDHLKDLLATRQDLISRVQELRAGDAGGDSPWERAWDGGTGLAPEGVDDEGEEDGEGESDEADN</sequence>
<comment type="subcellular location">
    <subcellularLocation>
        <location evidence="1">Nucleus</location>
    </subcellularLocation>
</comment>
<feature type="compositionally biased region" description="Basic and acidic residues" evidence="6">
    <location>
        <begin position="301"/>
        <end position="311"/>
    </location>
</feature>
<evidence type="ECO:0000256" key="5">
    <source>
        <dbReference type="ARBA" id="ARBA00023242"/>
    </source>
</evidence>
<feature type="region of interest" description="Disordered" evidence="6">
    <location>
        <begin position="350"/>
        <end position="387"/>
    </location>
</feature>
<dbReference type="OrthoDB" id="5778525at2759"/>
<keyword evidence="8" id="KW-1185">Reference proteome</keyword>
<evidence type="ECO:0000256" key="4">
    <source>
        <dbReference type="ARBA" id="ARBA00023163"/>
    </source>
</evidence>
<feature type="compositionally biased region" description="Polar residues" evidence="6">
    <location>
        <begin position="77"/>
        <end position="86"/>
    </location>
</feature>
<dbReference type="InterPro" id="IPR036638">
    <property type="entry name" value="HLH_DNA-bd_sf"/>
</dbReference>
<feature type="compositionally biased region" description="Acidic residues" evidence="6">
    <location>
        <begin position="442"/>
        <end position="460"/>
    </location>
</feature>
<evidence type="ECO:0008006" key="9">
    <source>
        <dbReference type="Google" id="ProtNLM"/>
    </source>
</evidence>
<gene>
    <name evidence="7" type="ORF">RSOLAG1IB_01389</name>
</gene>
<name>A0A0B7FEL6_THACB</name>
<feature type="compositionally biased region" description="Polar residues" evidence="6">
    <location>
        <begin position="165"/>
        <end position="174"/>
    </location>
</feature>
<evidence type="ECO:0000256" key="1">
    <source>
        <dbReference type="ARBA" id="ARBA00004123"/>
    </source>
</evidence>
<evidence type="ECO:0000256" key="3">
    <source>
        <dbReference type="ARBA" id="ARBA00023125"/>
    </source>
</evidence>
<keyword evidence="3" id="KW-0238">DNA-binding</keyword>
<dbReference type="SUPFAM" id="SSF47459">
    <property type="entry name" value="HLH, helix-loop-helix DNA-binding domain"/>
    <property type="match status" value="1"/>
</dbReference>
<dbReference type="Proteomes" id="UP000059188">
    <property type="component" value="Unassembled WGS sequence"/>
</dbReference>
<dbReference type="Gene3D" id="4.10.280.10">
    <property type="entry name" value="Helix-loop-helix DNA-binding domain"/>
    <property type="match status" value="1"/>
</dbReference>
<dbReference type="EMBL" id="LN679101">
    <property type="protein sequence ID" value="CEL55379.1"/>
    <property type="molecule type" value="Genomic_DNA"/>
</dbReference>
<proteinExistence type="predicted"/>
<feature type="region of interest" description="Disordered" evidence="6">
    <location>
        <begin position="77"/>
        <end position="118"/>
    </location>
</feature>
<dbReference type="GO" id="GO:0000981">
    <property type="term" value="F:DNA-binding transcription factor activity, RNA polymerase II-specific"/>
    <property type="evidence" value="ECO:0007669"/>
    <property type="project" value="TreeGrafter"/>
</dbReference>
<evidence type="ECO:0000256" key="2">
    <source>
        <dbReference type="ARBA" id="ARBA00023015"/>
    </source>
</evidence>
<evidence type="ECO:0000256" key="6">
    <source>
        <dbReference type="SAM" id="MobiDB-lite"/>
    </source>
</evidence>
<feature type="compositionally biased region" description="Polar residues" evidence="6">
    <location>
        <begin position="287"/>
        <end position="299"/>
    </location>
</feature>
<feature type="compositionally biased region" description="Low complexity" evidence="6">
    <location>
        <begin position="225"/>
        <end position="260"/>
    </location>
</feature>
<keyword evidence="2" id="KW-0805">Transcription regulation</keyword>
<feature type="region of interest" description="Disordered" evidence="6">
    <location>
        <begin position="215"/>
        <end position="263"/>
    </location>
</feature>
<keyword evidence="4" id="KW-0804">Transcription</keyword>
<feature type="region of interest" description="Disordered" evidence="6">
    <location>
        <begin position="277"/>
        <end position="324"/>
    </location>
</feature>
<dbReference type="GO" id="GO:0046983">
    <property type="term" value="F:protein dimerization activity"/>
    <property type="evidence" value="ECO:0007669"/>
    <property type="project" value="InterPro"/>
</dbReference>
<feature type="region of interest" description="Disordered" evidence="6">
    <location>
        <begin position="146"/>
        <end position="174"/>
    </location>
</feature>
<keyword evidence="5" id="KW-0539">Nucleus</keyword>
<dbReference type="GO" id="GO:0005634">
    <property type="term" value="C:nucleus"/>
    <property type="evidence" value="ECO:0007669"/>
    <property type="project" value="UniProtKB-SubCell"/>
</dbReference>
<dbReference type="STRING" id="1108050.A0A0B7FEL6"/>
<dbReference type="GO" id="GO:0000978">
    <property type="term" value="F:RNA polymerase II cis-regulatory region sequence-specific DNA binding"/>
    <property type="evidence" value="ECO:0007669"/>
    <property type="project" value="TreeGrafter"/>
</dbReference>
<reference evidence="7 8" key="1">
    <citation type="submission" date="2014-11" db="EMBL/GenBank/DDBJ databases">
        <authorList>
            <person name="Wibberg Daniel"/>
        </authorList>
    </citation>
    <scope>NUCLEOTIDE SEQUENCE [LARGE SCALE GENOMIC DNA]</scope>
    <source>
        <strain evidence="7">Rhizoctonia solani AG1-IB 7/3/14</strain>
    </source>
</reference>
<dbReference type="InterPro" id="IPR052207">
    <property type="entry name" value="Max-like/E-box_TFs"/>
</dbReference>
<organism evidence="7 8">
    <name type="scientific">Thanatephorus cucumeris (strain AG1-IB / isolate 7/3/14)</name>
    <name type="common">Lettuce bottom rot fungus</name>
    <name type="synonym">Rhizoctonia solani</name>
    <dbReference type="NCBI Taxonomy" id="1108050"/>
    <lineage>
        <taxon>Eukaryota</taxon>
        <taxon>Fungi</taxon>
        <taxon>Dikarya</taxon>
        <taxon>Basidiomycota</taxon>
        <taxon>Agaricomycotina</taxon>
        <taxon>Agaricomycetes</taxon>
        <taxon>Cantharellales</taxon>
        <taxon>Ceratobasidiaceae</taxon>
        <taxon>Rhizoctonia</taxon>
        <taxon>Rhizoctonia solani AG-1</taxon>
    </lineage>
</organism>
<dbReference type="PANTHER" id="PTHR15741">
    <property type="entry name" value="BASIC HELIX-LOOP-HELIX ZIP TRANSCRIPTION FACTOR"/>
    <property type="match status" value="1"/>
</dbReference>